<dbReference type="RefSeq" id="WP_116650051.1">
    <property type="nucleotide sequence ID" value="NZ_QUZK01000022.1"/>
</dbReference>
<reference evidence="2 3" key="1">
    <citation type="submission" date="2018-08" db="EMBL/GenBank/DDBJ databases">
        <title>Wenzhouxiangella salilacus sp. nov., a novel bacterium isolated from a saline lake in Xinjiang Province, China.</title>
        <authorList>
            <person name="Han S."/>
        </authorList>
    </citation>
    <scope>NUCLEOTIDE SEQUENCE [LARGE SCALE GENOMIC DNA]</scope>
    <source>
        <strain evidence="2 3">XDB06</strain>
    </source>
</reference>
<proteinExistence type="predicted"/>
<sequence length="222" mass="25257">MTDARIVRRPRRRAAAIYSLILIIALYALYKLASPGFPFSLLLAPVIFGQGLLMMLLGALGMEGDTAGDIAFGLSWFAGALAMWYVYYKLVYFLLWLFGIHQPLKAGSDDPDAEMERDSEGGWPMRVFLVSLFPAVIGLMFWQSATSFDGQYQRQHDIVRTAAEVACREKESCHTRIESHFDECFDAHFVERGRKWLRARYVVDREPFRACLFPARSGKTNP</sequence>
<name>A0A3E1KA70_9GAMM</name>
<keyword evidence="1" id="KW-1133">Transmembrane helix</keyword>
<keyword evidence="1" id="KW-0472">Membrane</keyword>
<dbReference type="OrthoDB" id="9843695at2"/>
<protein>
    <submittedName>
        <fullName evidence="2">Uncharacterized protein</fullName>
    </submittedName>
</protein>
<feature type="transmembrane region" description="Helical" evidence="1">
    <location>
        <begin position="36"/>
        <end position="58"/>
    </location>
</feature>
<keyword evidence="3" id="KW-1185">Reference proteome</keyword>
<evidence type="ECO:0000313" key="2">
    <source>
        <dbReference type="EMBL" id="RFF31203.1"/>
    </source>
</evidence>
<organism evidence="2 3">
    <name type="scientific">Wenzhouxiangella sediminis</name>
    <dbReference type="NCBI Taxonomy" id="1792836"/>
    <lineage>
        <taxon>Bacteria</taxon>
        <taxon>Pseudomonadati</taxon>
        <taxon>Pseudomonadota</taxon>
        <taxon>Gammaproteobacteria</taxon>
        <taxon>Chromatiales</taxon>
        <taxon>Wenzhouxiangellaceae</taxon>
        <taxon>Wenzhouxiangella</taxon>
    </lineage>
</organism>
<feature type="transmembrane region" description="Helical" evidence="1">
    <location>
        <begin position="123"/>
        <end position="142"/>
    </location>
</feature>
<keyword evidence="1" id="KW-0812">Transmembrane</keyword>
<accession>A0A3E1KA70</accession>
<gene>
    <name evidence="2" type="ORF">DZC52_05120</name>
</gene>
<feature type="transmembrane region" description="Helical" evidence="1">
    <location>
        <begin position="12"/>
        <end position="30"/>
    </location>
</feature>
<dbReference type="Proteomes" id="UP000260351">
    <property type="component" value="Unassembled WGS sequence"/>
</dbReference>
<evidence type="ECO:0000313" key="3">
    <source>
        <dbReference type="Proteomes" id="UP000260351"/>
    </source>
</evidence>
<feature type="transmembrane region" description="Helical" evidence="1">
    <location>
        <begin position="70"/>
        <end position="88"/>
    </location>
</feature>
<dbReference type="AlphaFoldDB" id="A0A3E1KA70"/>
<evidence type="ECO:0000256" key="1">
    <source>
        <dbReference type="SAM" id="Phobius"/>
    </source>
</evidence>
<dbReference type="EMBL" id="QUZK01000022">
    <property type="protein sequence ID" value="RFF31203.1"/>
    <property type="molecule type" value="Genomic_DNA"/>
</dbReference>
<comment type="caution">
    <text evidence="2">The sequence shown here is derived from an EMBL/GenBank/DDBJ whole genome shotgun (WGS) entry which is preliminary data.</text>
</comment>